<dbReference type="Proteomes" id="UP000243876">
    <property type="component" value="Unassembled WGS sequence"/>
</dbReference>
<keyword evidence="3" id="KW-1185">Reference proteome</keyword>
<protein>
    <submittedName>
        <fullName evidence="2">SPOSA6832_00553-mRNA-1:cds</fullName>
    </submittedName>
</protein>
<gene>
    <name evidence="2" type="primary">SPOSA6832_00553</name>
</gene>
<dbReference type="OrthoDB" id="2522772at2759"/>
<feature type="compositionally biased region" description="Basic and acidic residues" evidence="1">
    <location>
        <begin position="243"/>
        <end position="259"/>
    </location>
</feature>
<dbReference type="AlphaFoldDB" id="A0A0D6EGX5"/>
<reference evidence="3" key="1">
    <citation type="submission" date="2015-02" db="EMBL/GenBank/DDBJ databases">
        <authorList>
            <person name="Gon?alves P."/>
        </authorList>
    </citation>
    <scope>NUCLEOTIDE SEQUENCE [LARGE SCALE GENOMIC DNA]</scope>
</reference>
<evidence type="ECO:0000256" key="1">
    <source>
        <dbReference type="SAM" id="MobiDB-lite"/>
    </source>
</evidence>
<accession>A0A0D6EGX5</accession>
<evidence type="ECO:0000313" key="2">
    <source>
        <dbReference type="EMBL" id="CEQ39058.1"/>
    </source>
</evidence>
<feature type="compositionally biased region" description="Basic and acidic residues" evidence="1">
    <location>
        <begin position="204"/>
        <end position="213"/>
    </location>
</feature>
<organism evidence="2 3">
    <name type="scientific">Sporidiobolus salmonicolor</name>
    <name type="common">Yeast-like fungus</name>
    <name type="synonym">Sporobolomyces salmonicolor</name>
    <dbReference type="NCBI Taxonomy" id="5005"/>
    <lineage>
        <taxon>Eukaryota</taxon>
        <taxon>Fungi</taxon>
        <taxon>Dikarya</taxon>
        <taxon>Basidiomycota</taxon>
        <taxon>Pucciniomycotina</taxon>
        <taxon>Microbotryomycetes</taxon>
        <taxon>Sporidiobolales</taxon>
        <taxon>Sporidiobolaceae</taxon>
        <taxon>Sporobolomyces</taxon>
    </lineage>
</organism>
<name>A0A0D6EGX5_SPOSA</name>
<evidence type="ECO:0000313" key="3">
    <source>
        <dbReference type="Proteomes" id="UP000243876"/>
    </source>
</evidence>
<dbReference type="EMBL" id="CENE01000002">
    <property type="protein sequence ID" value="CEQ39058.1"/>
    <property type="molecule type" value="Genomic_DNA"/>
</dbReference>
<sequence>MLCQADVVRLLAKEPPPEQHIAFSILHAYVFSKSRRGNLPSETLSKLLSIQRKLVVRRGGAPLPPTSSVARAMEAMRTQLLAVNKKWHLDGPRAFGPLGALGSTGGHPDAHWAWVQATDKKITSFAAGDGASAVGWTPLALDAGQVIGPGFTDSADPGRPAFATNDSGLPGYEPPSPPRVAQDEGVVRALNERVVEDAANDGTRAGREGRGSTDDEDGGTARGRSPEEEQPRNSIEAGVSELARLRMLKDEMERRKESESSSSPPATGASVAVPN</sequence>
<feature type="region of interest" description="Disordered" evidence="1">
    <location>
        <begin position="193"/>
        <end position="275"/>
    </location>
</feature>
<feature type="region of interest" description="Disordered" evidence="1">
    <location>
        <begin position="150"/>
        <end position="181"/>
    </location>
</feature>
<proteinExistence type="predicted"/>